<dbReference type="Pfam" id="PF14841">
    <property type="entry name" value="FliG_M"/>
    <property type="match status" value="1"/>
</dbReference>
<reference evidence="14 15" key="1">
    <citation type="submission" date="2019-10" db="EMBL/GenBank/DDBJ databases">
        <title>New genus of Silvanigrellaceae.</title>
        <authorList>
            <person name="Pitt A."/>
            <person name="Hahn M.W."/>
        </authorList>
    </citation>
    <scope>NUCLEOTIDE SEQUENCE [LARGE SCALE GENOMIC DNA]</scope>
    <source>
        <strain evidence="14 15">33A1-SZDP</strain>
    </source>
</reference>
<dbReference type="InterPro" id="IPR011002">
    <property type="entry name" value="FliG_a-hlx"/>
</dbReference>
<evidence type="ECO:0000256" key="7">
    <source>
        <dbReference type="ARBA" id="ARBA00022779"/>
    </source>
</evidence>
<evidence type="ECO:0000259" key="12">
    <source>
        <dbReference type="Pfam" id="PF14841"/>
    </source>
</evidence>
<dbReference type="Pfam" id="PF14842">
    <property type="entry name" value="FliG_N"/>
    <property type="match status" value="1"/>
</dbReference>
<feature type="domain" description="Flagellar motor switch protein FliG middle" evidence="12">
    <location>
        <begin position="139"/>
        <end position="212"/>
    </location>
</feature>
<comment type="subcellular location">
    <subcellularLocation>
        <location evidence="1">Bacterial flagellum basal body</location>
    </subcellularLocation>
    <subcellularLocation>
        <location evidence="2">Cell membrane</location>
        <topology evidence="2">Peripheral membrane protein</topology>
        <orientation evidence="2">Cytoplasmic side</orientation>
    </subcellularLocation>
</comment>
<dbReference type="Proteomes" id="UP000442694">
    <property type="component" value="Unassembled WGS sequence"/>
</dbReference>
<accession>A0A833N548</accession>
<dbReference type="PANTHER" id="PTHR30534:SF0">
    <property type="entry name" value="FLAGELLAR MOTOR SWITCH PROTEIN FLIG"/>
    <property type="match status" value="1"/>
</dbReference>
<dbReference type="InterPro" id="IPR000090">
    <property type="entry name" value="Flg_Motor_Flig"/>
</dbReference>
<name>A0A833N548_9BACT</name>
<dbReference type="GO" id="GO:0009425">
    <property type="term" value="C:bacterial-type flagellum basal body"/>
    <property type="evidence" value="ECO:0007669"/>
    <property type="project" value="UniProtKB-SubCell"/>
</dbReference>
<evidence type="ECO:0000256" key="6">
    <source>
        <dbReference type="ARBA" id="ARBA00022500"/>
    </source>
</evidence>
<dbReference type="GO" id="GO:0071973">
    <property type="term" value="P:bacterial-type flagellum-dependent cell motility"/>
    <property type="evidence" value="ECO:0007669"/>
    <property type="project" value="InterPro"/>
</dbReference>
<dbReference type="GO" id="GO:0003774">
    <property type="term" value="F:cytoskeletal motor activity"/>
    <property type="evidence" value="ECO:0007669"/>
    <property type="project" value="InterPro"/>
</dbReference>
<comment type="similarity">
    <text evidence="3">Belongs to the FliG family.</text>
</comment>
<keyword evidence="14" id="KW-0969">Cilium</keyword>
<dbReference type="PANTHER" id="PTHR30534">
    <property type="entry name" value="FLAGELLAR MOTOR SWITCH PROTEIN FLIG"/>
    <property type="match status" value="1"/>
</dbReference>
<dbReference type="InterPro" id="IPR023087">
    <property type="entry name" value="Flg_Motor_Flig_C"/>
</dbReference>
<keyword evidence="15" id="KW-1185">Reference proteome</keyword>
<dbReference type="InterPro" id="IPR028263">
    <property type="entry name" value="FliG_N"/>
</dbReference>
<keyword evidence="14" id="KW-0966">Cell projection</keyword>
<comment type="caution">
    <text evidence="14">The sequence shown here is derived from an EMBL/GenBank/DDBJ whole genome shotgun (WGS) entry which is preliminary data.</text>
</comment>
<dbReference type="NCBIfam" id="TIGR00207">
    <property type="entry name" value="fliG"/>
    <property type="match status" value="1"/>
</dbReference>
<keyword evidence="5" id="KW-1003">Cell membrane</keyword>
<feature type="domain" description="Flagellar motor switch protein FliG C-terminal" evidence="11">
    <location>
        <begin position="242"/>
        <end position="348"/>
    </location>
</feature>
<organism evidence="14 15">
    <name type="scientific">Fluviispira multicolorata</name>
    <dbReference type="NCBI Taxonomy" id="2654512"/>
    <lineage>
        <taxon>Bacteria</taxon>
        <taxon>Pseudomonadati</taxon>
        <taxon>Bdellovibrionota</taxon>
        <taxon>Oligoflexia</taxon>
        <taxon>Silvanigrellales</taxon>
        <taxon>Silvanigrellaceae</taxon>
        <taxon>Fluviispira</taxon>
    </lineage>
</organism>
<evidence type="ECO:0000256" key="2">
    <source>
        <dbReference type="ARBA" id="ARBA00004413"/>
    </source>
</evidence>
<gene>
    <name evidence="14" type="primary">fliG</name>
    <name evidence="14" type="ORF">GCL57_05770</name>
</gene>
<protein>
    <recommendedName>
        <fullName evidence="4">Flagellar motor switch protein FliG</fullName>
    </recommendedName>
</protein>
<dbReference type="SUPFAM" id="SSF48029">
    <property type="entry name" value="FliG"/>
    <property type="match status" value="2"/>
</dbReference>
<evidence type="ECO:0000256" key="5">
    <source>
        <dbReference type="ARBA" id="ARBA00022475"/>
    </source>
</evidence>
<dbReference type="AlphaFoldDB" id="A0A833N548"/>
<dbReference type="PIRSF" id="PIRSF003161">
    <property type="entry name" value="FliG"/>
    <property type="match status" value="1"/>
</dbReference>
<evidence type="ECO:0000259" key="11">
    <source>
        <dbReference type="Pfam" id="PF01706"/>
    </source>
</evidence>
<feature type="domain" description="Flagellar motor switch protein FliG N-terminal" evidence="13">
    <location>
        <begin position="30"/>
        <end position="128"/>
    </location>
</feature>
<comment type="function">
    <text evidence="10">FliG is one of three proteins (FliG, FliN, FliM) that forms the rotor-mounted switch complex (C ring), located at the base of the basal body. This complex interacts with the CheY and CheZ chemotaxis proteins, in addition to contacting components of the motor that determine the direction of flagellar rotation.</text>
</comment>
<evidence type="ECO:0000256" key="8">
    <source>
        <dbReference type="ARBA" id="ARBA00023136"/>
    </source>
</evidence>
<proteinExistence type="inferred from homology"/>
<evidence type="ECO:0000256" key="9">
    <source>
        <dbReference type="ARBA" id="ARBA00023143"/>
    </source>
</evidence>
<sequence length="357" mass="40061">MLTFSTTVKNLALNLSKEIFFQGGHVAIKYSGPQKAAILLLAFGEEISAEIFKHMTEFEIKRIGSAMSRLGRVDSDAIDMVMEEFYHILQSNKKYFLGSNDFTRKLIESAFKSDQANALIDELSLTSNANLESLELIDPKMLANFLRNEHPQTMALILAHLDPKKFGETLKILPESLHTELILRVASLESVSPEIIDEIDDVLRNEIQKLGNVTSSKVGGIEPIVEMLNLMDKATEENILDRLEERDPDLAENIRKLMFVFDDLIKIDDRGIQTVMREVKPEQLKLALKTASEGVKELIFKNMSQKAAENLREEMTIMGPAKISDVEQAQFAIVQVARRLNDEGKIVISASGENALV</sequence>
<dbReference type="GO" id="GO:0005886">
    <property type="term" value="C:plasma membrane"/>
    <property type="evidence" value="ECO:0007669"/>
    <property type="project" value="UniProtKB-SubCell"/>
</dbReference>
<dbReference type="EMBL" id="WFLN01000005">
    <property type="protein sequence ID" value="KAB8032153.1"/>
    <property type="molecule type" value="Genomic_DNA"/>
</dbReference>
<keyword evidence="14" id="KW-0282">Flagellum</keyword>
<dbReference type="GO" id="GO:0006935">
    <property type="term" value="P:chemotaxis"/>
    <property type="evidence" value="ECO:0007669"/>
    <property type="project" value="UniProtKB-KW"/>
</dbReference>
<keyword evidence="8" id="KW-0472">Membrane</keyword>
<dbReference type="Pfam" id="PF01706">
    <property type="entry name" value="FliG_C"/>
    <property type="match status" value="1"/>
</dbReference>
<keyword evidence="7" id="KW-0283">Flagellar rotation</keyword>
<keyword evidence="6" id="KW-0145">Chemotaxis</keyword>
<keyword evidence="9" id="KW-0975">Bacterial flagellum</keyword>
<dbReference type="InterPro" id="IPR032779">
    <property type="entry name" value="FliG_M"/>
</dbReference>
<evidence type="ECO:0000256" key="1">
    <source>
        <dbReference type="ARBA" id="ARBA00004117"/>
    </source>
</evidence>
<evidence type="ECO:0000313" key="14">
    <source>
        <dbReference type="EMBL" id="KAB8032153.1"/>
    </source>
</evidence>
<evidence type="ECO:0000256" key="3">
    <source>
        <dbReference type="ARBA" id="ARBA00010299"/>
    </source>
</evidence>
<dbReference type="FunFam" id="1.10.220.30:FF:000001">
    <property type="entry name" value="Flagellar motor switch protein FliG"/>
    <property type="match status" value="1"/>
</dbReference>
<evidence type="ECO:0000313" key="15">
    <source>
        <dbReference type="Proteomes" id="UP000442694"/>
    </source>
</evidence>
<dbReference type="Gene3D" id="1.10.220.30">
    <property type="match status" value="3"/>
</dbReference>
<dbReference type="PRINTS" id="PR00954">
    <property type="entry name" value="FLGMOTORFLIG"/>
</dbReference>
<evidence type="ECO:0000256" key="4">
    <source>
        <dbReference type="ARBA" id="ARBA00021870"/>
    </source>
</evidence>
<evidence type="ECO:0000259" key="13">
    <source>
        <dbReference type="Pfam" id="PF14842"/>
    </source>
</evidence>
<evidence type="ECO:0000256" key="10">
    <source>
        <dbReference type="ARBA" id="ARBA00025598"/>
    </source>
</evidence>